<protein>
    <recommendedName>
        <fullName evidence="3">8-amino-7-oxononanoate synthase</fullName>
        <ecNumber evidence="3">2.3.1.47</ecNumber>
    </recommendedName>
</protein>
<keyword evidence="4 8" id="KW-0808">Transferase</keyword>
<dbReference type="InterPro" id="IPR015424">
    <property type="entry name" value="PyrdxlP-dep_Trfase"/>
</dbReference>
<dbReference type="InterPro" id="IPR010961">
    <property type="entry name" value="4pyrrol_synth_NH2levulA_synth"/>
</dbReference>
<dbReference type="Gene3D" id="3.90.1150.10">
    <property type="entry name" value="Aspartate Aminotransferase, domain 1"/>
    <property type="match status" value="1"/>
</dbReference>
<evidence type="ECO:0000256" key="6">
    <source>
        <dbReference type="ARBA" id="ARBA00047715"/>
    </source>
</evidence>
<evidence type="ECO:0000259" key="7">
    <source>
        <dbReference type="Pfam" id="PF00155"/>
    </source>
</evidence>
<dbReference type="Proteomes" id="UP001205612">
    <property type="component" value="Unassembled WGS sequence"/>
</dbReference>
<dbReference type="InterPro" id="IPR015422">
    <property type="entry name" value="PyrdxlP-dep_Trfase_small"/>
</dbReference>
<comment type="caution">
    <text evidence="8">The sequence shown here is derived from an EMBL/GenBank/DDBJ whole genome shotgun (WGS) entry which is preliminary data.</text>
</comment>
<organism evidence="8 9">
    <name type="scientific">Streptomyces pyxinicus</name>
    <dbReference type="NCBI Taxonomy" id="2970331"/>
    <lineage>
        <taxon>Bacteria</taxon>
        <taxon>Bacillati</taxon>
        <taxon>Actinomycetota</taxon>
        <taxon>Actinomycetes</taxon>
        <taxon>Kitasatosporales</taxon>
        <taxon>Streptomycetaceae</taxon>
        <taxon>Streptomyces</taxon>
    </lineage>
</organism>
<keyword evidence="5 8" id="KW-0012">Acyltransferase</keyword>
<evidence type="ECO:0000256" key="3">
    <source>
        <dbReference type="ARBA" id="ARBA00013187"/>
    </source>
</evidence>
<sequence>MSALPLETQPDSVFGGLSKRLEDLKSSGLYREFTPCSYLAAEPGHAMHQGRRIQVWCTNDYLGMSQNPKVMEAQIASTRRHGTGNGGSRNIAGTSEAHVDLERRLASWHRASRALVFSSGYVANFETLSTLLAAVPEAVVFSDSLNHRSLIEGIRASGNPKHVFPHNDVRALEELLSRYDIERPKLIVFESVYSMDGDIAPIREICDLADRYNAMTYLDETHAIGVNGPTGAGICEEIGEHRPTFVQGVFGKAVGTTGGYVAGPDTALDYVRSHAPGFIFTTTIPRSSLDATRHSLDVIQSSEGGELRRALRENAARMRAALHAADIDFIDAESHLVPVLVPGGERVKRVSRRLLDEFGIYVQPINYPSVAKGGERFRVTVAPFRTQRQIEEFVRALRVCLDES</sequence>
<proteinExistence type="inferred from homology"/>
<dbReference type="InterPro" id="IPR015421">
    <property type="entry name" value="PyrdxlP-dep_Trfase_major"/>
</dbReference>
<dbReference type="RefSeq" id="WP_258776876.1">
    <property type="nucleotide sequence ID" value="NZ_JANUGP010000002.1"/>
</dbReference>
<evidence type="ECO:0000256" key="4">
    <source>
        <dbReference type="ARBA" id="ARBA00022679"/>
    </source>
</evidence>
<evidence type="ECO:0000256" key="2">
    <source>
        <dbReference type="ARBA" id="ARBA00008392"/>
    </source>
</evidence>
<dbReference type="Gene3D" id="3.40.640.10">
    <property type="entry name" value="Type I PLP-dependent aspartate aminotransferase-like (Major domain)"/>
    <property type="match status" value="1"/>
</dbReference>
<evidence type="ECO:0000313" key="9">
    <source>
        <dbReference type="Proteomes" id="UP001205612"/>
    </source>
</evidence>
<dbReference type="NCBIfam" id="TIGR01821">
    <property type="entry name" value="5aminolev_synth"/>
    <property type="match status" value="1"/>
</dbReference>
<dbReference type="SUPFAM" id="SSF53383">
    <property type="entry name" value="PLP-dependent transferases"/>
    <property type="match status" value="1"/>
</dbReference>
<evidence type="ECO:0000313" key="8">
    <source>
        <dbReference type="EMBL" id="MCS0600545.1"/>
    </source>
</evidence>
<evidence type="ECO:0000256" key="5">
    <source>
        <dbReference type="ARBA" id="ARBA00023315"/>
    </source>
</evidence>
<dbReference type="CDD" id="cd06454">
    <property type="entry name" value="KBL_like"/>
    <property type="match status" value="1"/>
</dbReference>
<evidence type="ECO:0000256" key="1">
    <source>
        <dbReference type="ARBA" id="ARBA00001933"/>
    </source>
</evidence>
<dbReference type="EC" id="2.3.1.47" evidence="3"/>
<accession>A0ABT2AWK6</accession>
<dbReference type="EMBL" id="JANUGP010000002">
    <property type="protein sequence ID" value="MCS0600545.1"/>
    <property type="molecule type" value="Genomic_DNA"/>
</dbReference>
<dbReference type="InterPro" id="IPR050087">
    <property type="entry name" value="AON_synthase_class-II"/>
</dbReference>
<dbReference type="PANTHER" id="PTHR13693:SF102">
    <property type="entry name" value="2-AMINO-3-KETOBUTYRATE COENZYME A LIGASE, MITOCHONDRIAL"/>
    <property type="match status" value="1"/>
</dbReference>
<comment type="catalytic activity">
    <reaction evidence="6">
        <text>6-carboxyhexanoyl-[ACP] + L-alanine + H(+) = (8S)-8-amino-7-oxononanoate + holo-[ACP] + CO2</text>
        <dbReference type="Rhea" id="RHEA:42288"/>
        <dbReference type="Rhea" id="RHEA-COMP:9685"/>
        <dbReference type="Rhea" id="RHEA-COMP:9955"/>
        <dbReference type="ChEBI" id="CHEBI:15378"/>
        <dbReference type="ChEBI" id="CHEBI:16526"/>
        <dbReference type="ChEBI" id="CHEBI:57972"/>
        <dbReference type="ChEBI" id="CHEBI:64479"/>
        <dbReference type="ChEBI" id="CHEBI:78846"/>
        <dbReference type="ChEBI" id="CHEBI:149468"/>
        <dbReference type="EC" id="2.3.1.47"/>
    </reaction>
</comment>
<gene>
    <name evidence="8" type="primary">hemA</name>
    <name evidence="8" type="ORF">NX794_04760</name>
</gene>
<keyword evidence="9" id="KW-1185">Reference proteome</keyword>
<dbReference type="GO" id="GO:0003870">
    <property type="term" value="F:5-aminolevulinate synthase activity"/>
    <property type="evidence" value="ECO:0007669"/>
    <property type="project" value="UniProtKB-EC"/>
</dbReference>
<dbReference type="PANTHER" id="PTHR13693">
    <property type="entry name" value="CLASS II AMINOTRANSFERASE/8-AMINO-7-OXONONANOATE SYNTHASE"/>
    <property type="match status" value="1"/>
</dbReference>
<comment type="cofactor">
    <cofactor evidence="1">
        <name>pyridoxal 5'-phosphate</name>
        <dbReference type="ChEBI" id="CHEBI:597326"/>
    </cofactor>
</comment>
<comment type="similarity">
    <text evidence="2">Belongs to the class-II pyridoxal-phosphate-dependent aminotransferase family.</text>
</comment>
<reference evidence="8 9" key="1">
    <citation type="submission" date="2022-08" db="EMBL/GenBank/DDBJ databases">
        <authorList>
            <person name="Somphong A."/>
            <person name="Phongsopitanun W."/>
        </authorList>
    </citation>
    <scope>NUCLEOTIDE SEQUENCE [LARGE SCALE GENOMIC DNA]</scope>
    <source>
        <strain evidence="8 9">LP11</strain>
    </source>
</reference>
<name>A0ABT2AWK6_9ACTN</name>
<feature type="domain" description="Aminotransferase class I/classII large" evidence="7">
    <location>
        <begin position="56"/>
        <end position="397"/>
    </location>
</feature>
<dbReference type="InterPro" id="IPR004839">
    <property type="entry name" value="Aminotransferase_I/II_large"/>
</dbReference>
<dbReference type="Pfam" id="PF00155">
    <property type="entry name" value="Aminotran_1_2"/>
    <property type="match status" value="1"/>
</dbReference>